<sequence length="507" mass="53999">MSFKRLAIQTKKSLSGLYSFDNDQYSPGPETSKTLTAAAQSGPTGFDEFGLSQSGESSPGRDSPSRRKRLLGSLRSMSSLRNLRSNHSNSPSPSKQCDDMRVQLESPHTPIQQKPSLILNFEVSPPDQPMFEPTREASSSSSIDVRHSSPIAVPASAKQAVCNFHSTPPGPPFIVGTMPDSPAPLRKPSVQESILNHAITGTPDASPSSVDADRAVDPLPTPMPGTTLSLEDLAAPNASSSPPTEQKAAPQDYFARTAPKRNESMKHTDCVAITGKPSAPRNADIVTSARTTAAGVADDLAATLLPGKPEPLGPGEANKADVHNDRFMLDSSKRSEHDELRADLAYVVWDDPEIASEDGCQLQRRRSTWGRHTGLYDGTGYGGETAPTTPRPSMSDNTEDETEGTDLTVPEEAAPGAAALEIAAEPVKASAASEAESAVDGKETLQDIIRAYAGPMLYHEEAENAHAVEYSGDCSTEEEVDSLYAYPASMKAEVELSIRVMNRSLGG</sequence>
<dbReference type="GeneID" id="54583767"/>
<keyword evidence="3" id="KW-1185">Reference proteome</keyword>
<feature type="region of interest" description="Disordered" evidence="1">
    <location>
        <begin position="200"/>
        <end position="251"/>
    </location>
</feature>
<evidence type="ECO:0000313" key="3">
    <source>
        <dbReference type="Proteomes" id="UP000800094"/>
    </source>
</evidence>
<accession>A0A6A6HVQ1</accession>
<feature type="compositionally biased region" description="Polar residues" evidence="1">
    <location>
        <begin position="21"/>
        <end position="43"/>
    </location>
</feature>
<dbReference type="EMBL" id="ML987211">
    <property type="protein sequence ID" value="KAF2241633.1"/>
    <property type="molecule type" value="Genomic_DNA"/>
</dbReference>
<name>A0A6A6HVQ1_9PLEO</name>
<gene>
    <name evidence="2" type="ORF">BU26DRAFT_525136</name>
</gene>
<feature type="region of interest" description="Disordered" evidence="1">
    <location>
        <begin position="375"/>
        <end position="406"/>
    </location>
</feature>
<evidence type="ECO:0000256" key="1">
    <source>
        <dbReference type="SAM" id="MobiDB-lite"/>
    </source>
</evidence>
<feature type="compositionally biased region" description="Low complexity" evidence="1">
    <location>
        <begin position="71"/>
        <end position="94"/>
    </location>
</feature>
<feature type="region of interest" description="Disordered" evidence="1">
    <location>
        <begin position="18"/>
        <end position="101"/>
    </location>
</feature>
<protein>
    <submittedName>
        <fullName evidence="2">Uncharacterized protein</fullName>
    </submittedName>
</protein>
<evidence type="ECO:0000313" key="2">
    <source>
        <dbReference type="EMBL" id="KAF2241633.1"/>
    </source>
</evidence>
<dbReference type="Proteomes" id="UP000800094">
    <property type="component" value="Unassembled WGS sequence"/>
</dbReference>
<dbReference type="OrthoDB" id="3795553at2759"/>
<proteinExistence type="predicted"/>
<organism evidence="2 3">
    <name type="scientific">Trematosphaeria pertusa</name>
    <dbReference type="NCBI Taxonomy" id="390896"/>
    <lineage>
        <taxon>Eukaryota</taxon>
        <taxon>Fungi</taxon>
        <taxon>Dikarya</taxon>
        <taxon>Ascomycota</taxon>
        <taxon>Pezizomycotina</taxon>
        <taxon>Dothideomycetes</taxon>
        <taxon>Pleosporomycetidae</taxon>
        <taxon>Pleosporales</taxon>
        <taxon>Massarineae</taxon>
        <taxon>Trematosphaeriaceae</taxon>
        <taxon>Trematosphaeria</taxon>
    </lineage>
</organism>
<reference evidence="2" key="1">
    <citation type="journal article" date="2020" name="Stud. Mycol.">
        <title>101 Dothideomycetes genomes: a test case for predicting lifestyles and emergence of pathogens.</title>
        <authorList>
            <person name="Haridas S."/>
            <person name="Albert R."/>
            <person name="Binder M."/>
            <person name="Bloem J."/>
            <person name="Labutti K."/>
            <person name="Salamov A."/>
            <person name="Andreopoulos B."/>
            <person name="Baker S."/>
            <person name="Barry K."/>
            <person name="Bills G."/>
            <person name="Bluhm B."/>
            <person name="Cannon C."/>
            <person name="Castanera R."/>
            <person name="Culley D."/>
            <person name="Daum C."/>
            <person name="Ezra D."/>
            <person name="Gonzalez J."/>
            <person name="Henrissat B."/>
            <person name="Kuo A."/>
            <person name="Liang C."/>
            <person name="Lipzen A."/>
            <person name="Lutzoni F."/>
            <person name="Magnuson J."/>
            <person name="Mondo S."/>
            <person name="Nolan M."/>
            <person name="Ohm R."/>
            <person name="Pangilinan J."/>
            <person name="Park H.-J."/>
            <person name="Ramirez L."/>
            <person name="Alfaro M."/>
            <person name="Sun H."/>
            <person name="Tritt A."/>
            <person name="Yoshinaga Y."/>
            <person name="Zwiers L.-H."/>
            <person name="Turgeon B."/>
            <person name="Goodwin S."/>
            <person name="Spatafora J."/>
            <person name="Crous P."/>
            <person name="Grigoriev I."/>
        </authorList>
    </citation>
    <scope>NUCLEOTIDE SEQUENCE</scope>
    <source>
        <strain evidence="2">CBS 122368</strain>
    </source>
</reference>
<dbReference type="AlphaFoldDB" id="A0A6A6HVQ1"/>
<dbReference type="RefSeq" id="XP_033676637.1">
    <property type="nucleotide sequence ID" value="XM_033830437.1"/>
</dbReference>
<feature type="compositionally biased region" description="Polar residues" evidence="1">
    <location>
        <begin position="386"/>
        <end position="396"/>
    </location>
</feature>